<dbReference type="InterPro" id="IPR010090">
    <property type="entry name" value="Phage_tape_meas"/>
</dbReference>
<dbReference type="Pfam" id="PF10145">
    <property type="entry name" value="PhageMin_Tail"/>
    <property type="match status" value="1"/>
</dbReference>
<keyword evidence="1" id="KW-1133">Transmembrane helix</keyword>
<feature type="transmembrane region" description="Helical" evidence="1">
    <location>
        <begin position="413"/>
        <end position="432"/>
    </location>
</feature>
<evidence type="ECO:0000259" key="2">
    <source>
        <dbReference type="Pfam" id="PF10145"/>
    </source>
</evidence>
<accession>A0ABU7VVQ8</accession>
<feature type="transmembrane region" description="Helical" evidence="1">
    <location>
        <begin position="475"/>
        <end position="496"/>
    </location>
</feature>
<dbReference type="RefSeq" id="WP_331847687.1">
    <property type="nucleotide sequence ID" value="NZ_JAZHPZ010000008.1"/>
</dbReference>
<dbReference type="Proteomes" id="UP001306950">
    <property type="component" value="Unassembled WGS sequence"/>
</dbReference>
<evidence type="ECO:0000256" key="1">
    <source>
        <dbReference type="SAM" id="Phobius"/>
    </source>
</evidence>
<name>A0ABU7VVQ8_9BACL</name>
<proteinExistence type="predicted"/>
<protein>
    <submittedName>
        <fullName evidence="3">Phage tail tape measure protein</fullName>
    </submittedName>
</protein>
<keyword evidence="1" id="KW-0472">Membrane</keyword>
<keyword evidence="1" id="KW-0812">Transmembrane</keyword>
<sequence length="626" mass="65965">MKNLKRYNQAMTELRKQTVTVYDLSGIAMMSKKMWEAGSASGMMNRKLADMREKAAAAAATVGTGFKKALKWAGQNVGDGAKAAGAKIANWRDGPKRVAFANAAYGMTGKSQNKPPRGIKKLRERAGVKPVQQLSENRKKQLSSAVSSAGSVLGSLKDTSLEAAKEFSTAIGTLRASSMAAPGQMEGMIQSLRELGGQVPQKLDEVAKVMGTLNGKAKLTGDGLKNMSKTVLDASRLSGANSAEAAESAAKVMLAWKKEAGDGILMMDQFFAASRQSGAGMGDLLKNMGQFGVPMQQMGLNFEQSMALMAKWQNEGLTPLQDAMQKDLRGEGIGFAAIAKQIKEAATETEAAKKAAAFFGERVSGDMVKALWQGKVELTGVVDAMGKARGAIQTQAGQVQTFGDKWDMLQNRIAIALAPVGELLLPVGLAIASAIEILTRNADIALAALGAVTIFLLGVYGPAMLASAAATLAAFWPIILIAVLIGAAVAGIAYLFKYHMDEIMGYVNAVTEELSSLFSFFDDDKTATVQVQGKAVNQATNNGGPPTSKYHGMDYVPYDGMVARLHKGERIMTASENREFSQGGGGGAGGPISITGNTFHVRQESDIDAIARALAREIKAAGGLMA</sequence>
<evidence type="ECO:0000313" key="3">
    <source>
        <dbReference type="EMBL" id="MEF2967468.1"/>
    </source>
</evidence>
<evidence type="ECO:0000313" key="4">
    <source>
        <dbReference type="Proteomes" id="UP001306950"/>
    </source>
</evidence>
<feature type="domain" description="Phage tail tape measure protein" evidence="2">
    <location>
        <begin position="191"/>
        <end position="318"/>
    </location>
</feature>
<organism evidence="3 4">
    <name type="scientific">Paenibacillus haidiansis</name>
    <dbReference type="NCBI Taxonomy" id="1574488"/>
    <lineage>
        <taxon>Bacteria</taxon>
        <taxon>Bacillati</taxon>
        <taxon>Bacillota</taxon>
        <taxon>Bacilli</taxon>
        <taxon>Bacillales</taxon>
        <taxon>Paenibacillaceae</taxon>
        <taxon>Paenibacillus</taxon>
    </lineage>
</organism>
<dbReference type="EMBL" id="JAZHPZ010000008">
    <property type="protein sequence ID" value="MEF2967468.1"/>
    <property type="molecule type" value="Genomic_DNA"/>
</dbReference>
<dbReference type="NCBIfam" id="TIGR01760">
    <property type="entry name" value="tape_meas_TP901"/>
    <property type="match status" value="1"/>
</dbReference>
<comment type="caution">
    <text evidence="3">The sequence shown here is derived from an EMBL/GenBank/DDBJ whole genome shotgun (WGS) entry which is preliminary data.</text>
</comment>
<reference evidence="3 4" key="1">
    <citation type="submission" date="2024-02" db="EMBL/GenBank/DDBJ databases">
        <title>A nitrogen-fixing paenibacillus bacterium.</title>
        <authorList>
            <person name="Zhang W.L."/>
            <person name="Chen S.F."/>
        </authorList>
    </citation>
    <scope>NUCLEOTIDE SEQUENCE [LARGE SCALE GENOMIC DNA]</scope>
    <source>
        <strain evidence="3 4">M1</strain>
    </source>
</reference>
<gene>
    <name evidence="3" type="ORF">V3851_16700</name>
</gene>
<keyword evidence="4" id="KW-1185">Reference proteome</keyword>
<feature type="transmembrane region" description="Helical" evidence="1">
    <location>
        <begin position="444"/>
        <end position="463"/>
    </location>
</feature>